<dbReference type="EMBL" id="CP119896">
    <property type="protein sequence ID" value="WFD27882.1"/>
    <property type="molecule type" value="Genomic_DNA"/>
</dbReference>
<reference evidence="2" key="1">
    <citation type="submission" date="2023-03" db="EMBL/GenBank/DDBJ databases">
        <title>Mating type loci evolution in Malassezia.</title>
        <authorList>
            <person name="Coelho M.A."/>
        </authorList>
    </citation>
    <scope>NUCLEOTIDE SEQUENCE</scope>
    <source>
        <strain evidence="2">CBS 9557</strain>
    </source>
</reference>
<dbReference type="AlphaFoldDB" id="A0AAF0EK76"/>
<name>A0AAF0EK76_9BASI</name>
<sequence>MPLRGSGATRDGVPSTRAPSLRRSHLESRRTTGDIDLLLGRTSRAPAPPGPFLPPDTPIVLSEQGTASSAESSDERILAILSLLSDPEKARRCAETERIETPDFQSADEPAMRGKTRGTSAPVVRASAHMQEDTSDEAYEMLHSKFERAEKRLRRLEKEGLVRDRRRMVEQVARLESMDVHKLLPALEARETELSGSTARSRDAILACALDMQQELLAETRETLARYNKLLPDDALAYNQGTKRRRLRSGEVNTASPPPSARKDAKHDEKSAPAARRDGPSLAALAQVPARGSAKSSGSHAHPPRSARTRATSAFGERLPDYVARPAAFDDTMAQWLEADAHNSPTAPPSCAP</sequence>
<keyword evidence="3" id="KW-1185">Reference proteome</keyword>
<evidence type="ECO:0000313" key="2">
    <source>
        <dbReference type="EMBL" id="WFD27882.1"/>
    </source>
</evidence>
<feature type="region of interest" description="Disordered" evidence="1">
    <location>
        <begin position="239"/>
        <end position="319"/>
    </location>
</feature>
<gene>
    <name evidence="2" type="ORF">MNAN1_002890</name>
</gene>
<accession>A0AAF0EK76</accession>
<feature type="compositionally biased region" description="Pro residues" evidence="1">
    <location>
        <begin position="46"/>
        <end position="57"/>
    </location>
</feature>
<proteinExistence type="predicted"/>
<evidence type="ECO:0000313" key="3">
    <source>
        <dbReference type="Proteomes" id="UP001213623"/>
    </source>
</evidence>
<feature type="region of interest" description="Disordered" evidence="1">
    <location>
        <begin position="1"/>
        <end position="73"/>
    </location>
</feature>
<dbReference type="Proteomes" id="UP001213623">
    <property type="component" value="Chromosome 5"/>
</dbReference>
<protein>
    <submittedName>
        <fullName evidence="2">Uncharacterized protein</fullName>
    </submittedName>
</protein>
<feature type="region of interest" description="Disordered" evidence="1">
    <location>
        <begin position="107"/>
        <end position="132"/>
    </location>
</feature>
<feature type="compositionally biased region" description="Basic and acidic residues" evidence="1">
    <location>
        <begin position="261"/>
        <end position="279"/>
    </location>
</feature>
<organism evidence="2 3">
    <name type="scientific">Malassezia nana</name>
    <dbReference type="NCBI Taxonomy" id="180528"/>
    <lineage>
        <taxon>Eukaryota</taxon>
        <taxon>Fungi</taxon>
        <taxon>Dikarya</taxon>
        <taxon>Basidiomycota</taxon>
        <taxon>Ustilaginomycotina</taxon>
        <taxon>Malasseziomycetes</taxon>
        <taxon>Malasseziales</taxon>
        <taxon>Malasseziaceae</taxon>
        <taxon>Malassezia</taxon>
    </lineage>
</organism>
<feature type="compositionally biased region" description="Basic and acidic residues" evidence="1">
    <location>
        <begin position="24"/>
        <end position="33"/>
    </location>
</feature>
<evidence type="ECO:0000256" key="1">
    <source>
        <dbReference type="SAM" id="MobiDB-lite"/>
    </source>
</evidence>